<sequence>MIITGDDVDGIAALKSDLARRFEMKDLGHLSYFLEIKVSSPRGYLFTQSKYETDVIDRARLTDTKTADTPLETNVCYSSSDGIPLPILLCTALLLEVSSVSPSPVSILLMLFTLLVSLSLLQLPFTGELLFVFCAIFVVLAFKVSYLY</sequence>
<proteinExistence type="predicted"/>
<evidence type="ECO:0000259" key="2">
    <source>
        <dbReference type="Pfam" id="PF07727"/>
    </source>
</evidence>
<dbReference type="Pfam" id="PF07727">
    <property type="entry name" value="RVT_2"/>
    <property type="match status" value="1"/>
</dbReference>
<dbReference type="AlphaFoldDB" id="A0ABD1VUU7"/>
<name>A0ABD1VUU7_9LAMI</name>
<accession>A0ABD1VUU7</accession>
<keyword evidence="1" id="KW-1133">Transmembrane helix</keyword>
<feature type="transmembrane region" description="Helical" evidence="1">
    <location>
        <begin position="129"/>
        <end position="147"/>
    </location>
</feature>
<evidence type="ECO:0000313" key="3">
    <source>
        <dbReference type="EMBL" id="KAL2541072.1"/>
    </source>
</evidence>
<protein>
    <submittedName>
        <fullName evidence="3">Gag-pol polyprotein</fullName>
    </submittedName>
</protein>
<comment type="caution">
    <text evidence="3">The sequence shown here is derived from an EMBL/GenBank/DDBJ whole genome shotgun (WGS) entry which is preliminary data.</text>
</comment>
<evidence type="ECO:0000256" key="1">
    <source>
        <dbReference type="SAM" id="Phobius"/>
    </source>
</evidence>
<gene>
    <name evidence="3" type="ORF">Adt_02050</name>
</gene>
<dbReference type="Proteomes" id="UP001604336">
    <property type="component" value="Unassembled WGS sequence"/>
</dbReference>
<keyword evidence="4" id="KW-1185">Reference proteome</keyword>
<organism evidence="3 4">
    <name type="scientific">Abeliophyllum distichum</name>
    <dbReference type="NCBI Taxonomy" id="126358"/>
    <lineage>
        <taxon>Eukaryota</taxon>
        <taxon>Viridiplantae</taxon>
        <taxon>Streptophyta</taxon>
        <taxon>Embryophyta</taxon>
        <taxon>Tracheophyta</taxon>
        <taxon>Spermatophyta</taxon>
        <taxon>Magnoliopsida</taxon>
        <taxon>eudicotyledons</taxon>
        <taxon>Gunneridae</taxon>
        <taxon>Pentapetalae</taxon>
        <taxon>asterids</taxon>
        <taxon>lamiids</taxon>
        <taxon>Lamiales</taxon>
        <taxon>Oleaceae</taxon>
        <taxon>Forsythieae</taxon>
        <taxon>Abeliophyllum</taxon>
    </lineage>
</organism>
<dbReference type="InterPro" id="IPR013103">
    <property type="entry name" value="RVT_2"/>
</dbReference>
<feature type="domain" description="Reverse transcriptase Ty1/copia-type" evidence="2">
    <location>
        <begin position="1"/>
        <end position="72"/>
    </location>
</feature>
<evidence type="ECO:0000313" key="4">
    <source>
        <dbReference type="Proteomes" id="UP001604336"/>
    </source>
</evidence>
<reference evidence="4" key="1">
    <citation type="submission" date="2024-07" db="EMBL/GenBank/DDBJ databases">
        <title>Two chromosome-level genome assemblies of Korean endemic species Abeliophyllum distichum and Forsythia ovata (Oleaceae).</title>
        <authorList>
            <person name="Jang H."/>
        </authorList>
    </citation>
    <scope>NUCLEOTIDE SEQUENCE [LARGE SCALE GENOMIC DNA]</scope>
</reference>
<keyword evidence="1" id="KW-0472">Membrane</keyword>
<dbReference type="EMBL" id="JBFOLK010000001">
    <property type="protein sequence ID" value="KAL2541072.1"/>
    <property type="molecule type" value="Genomic_DNA"/>
</dbReference>
<keyword evidence="1" id="KW-0812">Transmembrane</keyword>